<dbReference type="InterPro" id="IPR050191">
    <property type="entry name" value="ATP-dep_DNA_ligase"/>
</dbReference>
<evidence type="ECO:0000259" key="24">
    <source>
        <dbReference type="PROSITE" id="PS50172"/>
    </source>
</evidence>
<organism evidence="25 26">
    <name type="scientific">Phaedon cochleariae</name>
    <name type="common">Mustard beetle</name>
    <dbReference type="NCBI Taxonomy" id="80249"/>
    <lineage>
        <taxon>Eukaryota</taxon>
        <taxon>Metazoa</taxon>
        <taxon>Ecdysozoa</taxon>
        <taxon>Arthropoda</taxon>
        <taxon>Hexapoda</taxon>
        <taxon>Insecta</taxon>
        <taxon>Pterygota</taxon>
        <taxon>Neoptera</taxon>
        <taxon>Endopterygota</taxon>
        <taxon>Coleoptera</taxon>
        <taxon>Polyphaga</taxon>
        <taxon>Cucujiformia</taxon>
        <taxon>Chrysomeloidea</taxon>
        <taxon>Chrysomelidae</taxon>
        <taxon>Chrysomelinae</taxon>
        <taxon>Chrysomelini</taxon>
        <taxon>Phaedon</taxon>
    </lineage>
</organism>
<evidence type="ECO:0000256" key="9">
    <source>
        <dbReference type="ARBA" id="ARBA00022763"/>
    </source>
</evidence>
<dbReference type="AlphaFoldDB" id="A0A9P0DQ59"/>
<dbReference type="Gene3D" id="3.30.1740.10">
    <property type="entry name" value="Zinc finger, PARP-type"/>
    <property type="match status" value="1"/>
</dbReference>
<comment type="similarity">
    <text evidence="3 20">Belongs to the ATP-dependent DNA ligase family.</text>
</comment>
<dbReference type="CDD" id="cd07902">
    <property type="entry name" value="Adenylation_DNA_ligase_III"/>
    <property type="match status" value="1"/>
</dbReference>
<evidence type="ECO:0000256" key="20">
    <source>
        <dbReference type="RuleBase" id="RU004196"/>
    </source>
</evidence>
<evidence type="ECO:0000259" key="22">
    <source>
        <dbReference type="PROSITE" id="PS50064"/>
    </source>
</evidence>
<evidence type="ECO:0000256" key="16">
    <source>
        <dbReference type="ARBA" id="ARBA00023242"/>
    </source>
</evidence>
<dbReference type="Proteomes" id="UP001153737">
    <property type="component" value="Chromosome 7"/>
</dbReference>
<dbReference type="GO" id="GO:0051301">
    <property type="term" value="P:cell division"/>
    <property type="evidence" value="ECO:0007669"/>
    <property type="project" value="UniProtKB-KW"/>
</dbReference>
<accession>A0A9P0DQ59</accession>
<keyword evidence="15 19" id="KW-0234">DNA repair</keyword>
<dbReference type="Pfam" id="PF04679">
    <property type="entry name" value="DNA_ligase_A_C"/>
    <property type="match status" value="1"/>
</dbReference>
<feature type="compositionally biased region" description="Basic and acidic residues" evidence="21">
    <location>
        <begin position="775"/>
        <end position="784"/>
    </location>
</feature>
<dbReference type="InterPro" id="IPR012308">
    <property type="entry name" value="DNA_ligase_ATP-dep_N"/>
</dbReference>
<keyword evidence="11" id="KW-0862">Zinc</keyword>
<gene>
    <name evidence="25" type="ORF">PHAECO_LOCUS10628</name>
</gene>
<dbReference type="SUPFAM" id="SSF56091">
    <property type="entry name" value="DNA ligase/mRNA capping enzyme, catalytic domain"/>
    <property type="match status" value="1"/>
</dbReference>
<dbReference type="InterPro" id="IPR016059">
    <property type="entry name" value="DNA_ligase_ATP-dep_CS"/>
</dbReference>
<keyword evidence="5" id="KW-0132">Cell division</keyword>
<dbReference type="PROSITE" id="PS50172">
    <property type="entry name" value="BRCT"/>
    <property type="match status" value="1"/>
</dbReference>
<dbReference type="SUPFAM" id="SSF57716">
    <property type="entry name" value="Glucocorticoid receptor-like (DNA-binding domain)"/>
    <property type="match status" value="1"/>
</dbReference>
<dbReference type="GO" id="GO:0070421">
    <property type="term" value="C:DNA ligase III-XRCC1 complex"/>
    <property type="evidence" value="ECO:0007669"/>
    <property type="project" value="TreeGrafter"/>
</dbReference>
<name>A0A9P0DQ59_PHACE</name>
<dbReference type="SUPFAM" id="SSF117018">
    <property type="entry name" value="ATP-dependent DNA ligase DNA-binding domain"/>
    <property type="match status" value="1"/>
</dbReference>
<dbReference type="Pfam" id="PF01068">
    <property type="entry name" value="DNA_ligase_A_M"/>
    <property type="match status" value="1"/>
</dbReference>
<evidence type="ECO:0000256" key="5">
    <source>
        <dbReference type="ARBA" id="ARBA00022618"/>
    </source>
</evidence>
<dbReference type="Gene3D" id="3.30.1490.70">
    <property type="match status" value="1"/>
</dbReference>
<evidence type="ECO:0000256" key="4">
    <source>
        <dbReference type="ARBA" id="ARBA00022598"/>
    </source>
</evidence>
<dbReference type="Pfam" id="PF16759">
    <property type="entry name" value="LIG3_BRCT"/>
    <property type="match status" value="1"/>
</dbReference>
<sequence>MSDVEDNPPEEKPFAADIAKQGRAVCKKCKQKCLQGELRLAKLIYNPFGTGKMKAWHHINCLFESFLKQRQTTKRLESPDEIEGWDALCEDDQSMILDKIKDCDDFFHKKFGTKPTTPKKQSKEVPLKGSHEKDKTGKNKDVSNNTNVNSDESPNRTHKMSKDHYFKQFRRLVADITNNTSYLDKTSCVKKLFTEGSDGNGFKDDIVLWCKLLLPGVVKRVYNLQSKQLIKLFSKLFVADQNEMLEHLEQGDIGETIQKFFEESLKAKPAKKATLTVKEVDHFLNKLCKLTKEDEQQEHFKSFIPKCTSNDLKTVIRLIKGDLRMGAGAKHVLEGVHPDAYQAYQASRDLDTVITKCLDKPSDMSNSKKVKKNGSAEITVMTPVLPMLAEACKSVEQAMKKYPNGMYSEIKYDGERVQVHKHGSEFKYFSRSLKPVMPHKIQHFKDFIPKAFPHAEDLILDSEILMIDTQTGKPLPFGTLGVHKKAEFKDANVCLFVFDCIFYNGENLSNKPLNYRKKVLHENMIEIENHIVFSEKEEIHQPEDLSRMIAKVLQLGLEGLVLKDLKSIYEPGKRHWLKVKKDYLFGGAMADSADLIVLGAWYGTGKKGGMMSVFLMGCSNPKTGRFCTVTKVHTGHDDKTLEKLQKELDMVKIGQDMAKVPSWLVCTKTMVPDFVARDPKNQPIWEITGAEFTQHDVHTADGISIRFPRVTKIRDDKNWETATSLPELQKLYKTSKEHTDVSLLMKGLNTSKVEDRKRSSEFNSSGETPPKKKIKDNDVREPKTSRKRNKHGHDNGTTTMKEEELKDQDDIDIKDATCLSTNKIENNEDIGIENKKNISVLFYGIKVLLEDKLRKQKHFDIVSYITDNGGEILTMDEWRSATHVLHYNKVIQKPELKSPYSAKHLAYKWVEDSVEEGILKDYREYTVHWDPDS</sequence>
<evidence type="ECO:0000259" key="23">
    <source>
        <dbReference type="PROSITE" id="PS50160"/>
    </source>
</evidence>
<dbReference type="Gene3D" id="1.10.3260.10">
    <property type="entry name" value="DNA ligase, ATP-dependent, N-terminal domain"/>
    <property type="match status" value="1"/>
</dbReference>
<keyword evidence="12 19" id="KW-0067">ATP-binding</keyword>
<dbReference type="GO" id="GO:0006273">
    <property type="term" value="P:lagging strand elongation"/>
    <property type="evidence" value="ECO:0007669"/>
    <property type="project" value="TreeGrafter"/>
</dbReference>
<dbReference type="SMART" id="SM01336">
    <property type="entry name" value="zf-PARP"/>
    <property type="match status" value="1"/>
</dbReference>
<dbReference type="PROSITE" id="PS50064">
    <property type="entry name" value="ZF_PARP_2"/>
    <property type="match status" value="1"/>
</dbReference>
<dbReference type="Pfam" id="PF00645">
    <property type="entry name" value="zf-PARP"/>
    <property type="match status" value="1"/>
</dbReference>
<feature type="region of interest" description="Disordered" evidence="21">
    <location>
        <begin position="114"/>
        <end position="160"/>
    </location>
</feature>
<dbReference type="InterPro" id="IPR000977">
    <property type="entry name" value="DNA_ligase_ATP-dep"/>
</dbReference>
<dbReference type="Gene3D" id="2.40.50.140">
    <property type="entry name" value="Nucleic acid-binding proteins"/>
    <property type="match status" value="1"/>
</dbReference>
<dbReference type="GO" id="GO:0003677">
    <property type="term" value="F:DNA binding"/>
    <property type="evidence" value="ECO:0007669"/>
    <property type="project" value="InterPro"/>
</dbReference>
<dbReference type="InterPro" id="IPR012310">
    <property type="entry name" value="DNA_ligase_ATP-dep_cent"/>
</dbReference>
<evidence type="ECO:0000256" key="3">
    <source>
        <dbReference type="ARBA" id="ARBA00007572"/>
    </source>
</evidence>
<dbReference type="InterPro" id="IPR001357">
    <property type="entry name" value="BRCT_dom"/>
</dbReference>
<dbReference type="PROSITE" id="PS00333">
    <property type="entry name" value="DNA_LIGASE_A2"/>
    <property type="match status" value="1"/>
</dbReference>
<dbReference type="FunFam" id="1.10.3260.10:FF:000002">
    <property type="entry name" value="DNA ligase"/>
    <property type="match status" value="1"/>
</dbReference>
<feature type="domain" description="PARP-type" evidence="22">
    <location>
        <begin position="14"/>
        <end position="104"/>
    </location>
</feature>
<dbReference type="EC" id="6.5.1.1" evidence="19"/>
<dbReference type="Pfam" id="PF04675">
    <property type="entry name" value="DNA_ligase_A_N"/>
    <property type="match status" value="1"/>
</dbReference>
<feature type="compositionally biased region" description="Basic and acidic residues" evidence="21">
    <location>
        <begin position="121"/>
        <end position="141"/>
    </location>
</feature>
<dbReference type="GO" id="GO:0005524">
    <property type="term" value="F:ATP binding"/>
    <property type="evidence" value="ECO:0007669"/>
    <property type="project" value="UniProtKB-KW"/>
</dbReference>
<dbReference type="PROSITE" id="PS00697">
    <property type="entry name" value="DNA_LIGASE_A1"/>
    <property type="match status" value="1"/>
</dbReference>
<keyword evidence="14 19" id="KW-0233">DNA recombination</keyword>
<keyword evidence="9 19" id="KW-0227">DNA damage</keyword>
<dbReference type="PROSITE" id="PS50160">
    <property type="entry name" value="DNA_LIGASE_A3"/>
    <property type="match status" value="1"/>
</dbReference>
<evidence type="ECO:0000256" key="8">
    <source>
        <dbReference type="ARBA" id="ARBA00022741"/>
    </source>
</evidence>
<dbReference type="GO" id="GO:0003910">
    <property type="term" value="F:DNA ligase (ATP) activity"/>
    <property type="evidence" value="ECO:0007669"/>
    <property type="project" value="UniProtKB-EC"/>
</dbReference>
<dbReference type="GO" id="GO:0006310">
    <property type="term" value="P:DNA recombination"/>
    <property type="evidence" value="ECO:0007669"/>
    <property type="project" value="UniProtKB-KW"/>
</dbReference>
<keyword evidence="8 19" id="KW-0547">Nucleotide-binding</keyword>
<evidence type="ECO:0000313" key="26">
    <source>
        <dbReference type="Proteomes" id="UP001153737"/>
    </source>
</evidence>
<comment type="cofactor">
    <cofactor evidence="1">
        <name>Mg(2+)</name>
        <dbReference type="ChEBI" id="CHEBI:18420"/>
    </cofactor>
</comment>
<keyword evidence="10" id="KW-0863">Zinc-finger</keyword>
<keyword evidence="13" id="KW-0460">Magnesium</keyword>
<keyword evidence="17" id="KW-0131">Cell cycle</keyword>
<dbReference type="CDD" id="cd07967">
    <property type="entry name" value="OBF_DNA_ligase_III"/>
    <property type="match status" value="1"/>
</dbReference>
<dbReference type="PANTHER" id="PTHR45674">
    <property type="entry name" value="DNA LIGASE 1/3 FAMILY MEMBER"/>
    <property type="match status" value="1"/>
</dbReference>
<evidence type="ECO:0000256" key="2">
    <source>
        <dbReference type="ARBA" id="ARBA00004123"/>
    </source>
</evidence>
<dbReference type="InterPro" id="IPR036599">
    <property type="entry name" value="DNA_ligase_N_sf"/>
</dbReference>
<dbReference type="GO" id="GO:0008270">
    <property type="term" value="F:zinc ion binding"/>
    <property type="evidence" value="ECO:0007669"/>
    <property type="project" value="UniProtKB-KW"/>
</dbReference>
<reference evidence="25" key="2">
    <citation type="submission" date="2022-10" db="EMBL/GenBank/DDBJ databases">
        <authorList>
            <consortium name="ENA_rothamsted_submissions"/>
            <consortium name="culmorum"/>
            <person name="King R."/>
        </authorList>
    </citation>
    <scope>NUCLEOTIDE SEQUENCE</scope>
</reference>
<feature type="domain" description="ATP-dependent DNA ligase family profile" evidence="23">
    <location>
        <begin position="486"/>
        <end position="620"/>
    </location>
</feature>
<evidence type="ECO:0000256" key="11">
    <source>
        <dbReference type="ARBA" id="ARBA00022833"/>
    </source>
</evidence>
<evidence type="ECO:0000256" key="14">
    <source>
        <dbReference type="ARBA" id="ARBA00023172"/>
    </source>
</evidence>
<dbReference type="Gene3D" id="3.30.470.30">
    <property type="entry name" value="DNA ligase/mRNA capping enzyme"/>
    <property type="match status" value="1"/>
</dbReference>
<comment type="catalytic activity">
    <reaction evidence="18 19">
        <text>ATP + (deoxyribonucleotide)n-3'-hydroxyl + 5'-phospho-(deoxyribonucleotide)m = (deoxyribonucleotide)n+m + AMP + diphosphate.</text>
        <dbReference type="EC" id="6.5.1.1"/>
    </reaction>
</comment>
<feature type="region of interest" description="Disordered" evidence="21">
    <location>
        <begin position="752"/>
        <end position="804"/>
    </location>
</feature>
<keyword evidence="4 19" id="KW-0436">Ligase</keyword>
<dbReference type="InterPro" id="IPR036420">
    <property type="entry name" value="BRCT_dom_sf"/>
</dbReference>
<dbReference type="EMBL" id="OU896713">
    <property type="protein sequence ID" value="CAH1176372.1"/>
    <property type="molecule type" value="Genomic_DNA"/>
</dbReference>
<protein>
    <recommendedName>
        <fullName evidence="19">DNA ligase</fullName>
        <ecNumber evidence="19">6.5.1.1</ecNumber>
    </recommendedName>
</protein>
<comment type="subcellular location">
    <subcellularLocation>
        <location evidence="2">Nucleus</location>
    </subcellularLocation>
</comment>
<evidence type="ECO:0000313" key="25">
    <source>
        <dbReference type="EMBL" id="CAH1176372.1"/>
    </source>
</evidence>
<evidence type="ECO:0000256" key="15">
    <source>
        <dbReference type="ARBA" id="ARBA00023204"/>
    </source>
</evidence>
<evidence type="ECO:0000256" key="17">
    <source>
        <dbReference type="ARBA" id="ARBA00023306"/>
    </source>
</evidence>
<feature type="domain" description="BRCT" evidence="24">
    <location>
        <begin position="837"/>
        <end position="927"/>
    </location>
</feature>
<keyword evidence="7" id="KW-0479">Metal-binding</keyword>
<dbReference type="InterPro" id="IPR036957">
    <property type="entry name" value="Znf_PARP_sf"/>
</dbReference>
<evidence type="ECO:0000256" key="21">
    <source>
        <dbReference type="SAM" id="MobiDB-lite"/>
    </source>
</evidence>
<dbReference type="InterPro" id="IPR012309">
    <property type="entry name" value="DNA_ligase_ATP-dep_C"/>
</dbReference>
<keyword evidence="6" id="KW-0235">DNA replication</keyword>
<dbReference type="NCBIfam" id="TIGR00574">
    <property type="entry name" value="dnl1"/>
    <property type="match status" value="1"/>
</dbReference>
<reference evidence="25" key="1">
    <citation type="submission" date="2022-01" db="EMBL/GenBank/DDBJ databases">
        <authorList>
            <person name="King R."/>
        </authorList>
    </citation>
    <scope>NUCLEOTIDE SEQUENCE</scope>
</reference>
<feature type="compositionally biased region" description="Polar residues" evidence="21">
    <location>
        <begin position="142"/>
        <end position="152"/>
    </location>
</feature>
<evidence type="ECO:0000256" key="7">
    <source>
        <dbReference type="ARBA" id="ARBA00022723"/>
    </source>
</evidence>
<dbReference type="FunFam" id="2.40.50.140:FF:000085">
    <property type="entry name" value="DNA ligase"/>
    <property type="match status" value="1"/>
</dbReference>
<evidence type="ECO:0000256" key="12">
    <source>
        <dbReference type="ARBA" id="ARBA00022840"/>
    </source>
</evidence>
<dbReference type="PANTHER" id="PTHR45674:SF9">
    <property type="entry name" value="DNA LIGASE 3"/>
    <property type="match status" value="1"/>
</dbReference>
<keyword evidence="26" id="KW-1185">Reference proteome</keyword>
<proteinExistence type="inferred from homology"/>
<keyword evidence="16" id="KW-0539">Nucleus</keyword>
<dbReference type="FunFam" id="3.30.470.30:FF:000003">
    <property type="entry name" value="DNA ligase"/>
    <property type="match status" value="1"/>
</dbReference>
<dbReference type="InterPro" id="IPR031916">
    <property type="entry name" value="LIG3_BRCT"/>
</dbReference>
<evidence type="ECO:0000256" key="18">
    <source>
        <dbReference type="ARBA" id="ARBA00034003"/>
    </source>
</evidence>
<evidence type="ECO:0000256" key="10">
    <source>
        <dbReference type="ARBA" id="ARBA00022771"/>
    </source>
</evidence>
<dbReference type="Gene3D" id="3.40.50.10190">
    <property type="entry name" value="BRCT domain"/>
    <property type="match status" value="1"/>
</dbReference>
<dbReference type="SUPFAM" id="SSF52113">
    <property type="entry name" value="BRCT domain"/>
    <property type="match status" value="1"/>
</dbReference>
<evidence type="ECO:0000256" key="13">
    <source>
        <dbReference type="ARBA" id="ARBA00022842"/>
    </source>
</evidence>
<evidence type="ECO:0000256" key="19">
    <source>
        <dbReference type="RuleBase" id="RU000617"/>
    </source>
</evidence>
<evidence type="ECO:0000256" key="6">
    <source>
        <dbReference type="ARBA" id="ARBA00022705"/>
    </source>
</evidence>
<dbReference type="GO" id="GO:0071897">
    <property type="term" value="P:DNA biosynthetic process"/>
    <property type="evidence" value="ECO:0007669"/>
    <property type="project" value="InterPro"/>
</dbReference>
<dbReference type="OrthoDB" id="206088at2759"/>
<evidence type="ECO:0000256" key="1">
    <source>
        <dbReference type="ARBA" id="ARBA00001946"/>
    </source>
</evidence>
<dbReference type="InterPro" id="IPR012340">
    <property type="entry name" value="NA-bd_OB-fold"/>
</dbReference>
<dbReference type="GO" id="GO:0006302">
    <property type="term" value="P:double-strand break repair"/>
    <property type="evidence" value="ECO:0007669"/>
    <property type="project" value="TreeGrafter"/>
</dbReference>
<dbReference type="SUPFAM" id="SSF50249">
    <property type="entry name" value="Nucleic acid-binding proteins"/>
    <property type="match status" value="1"/>
</dbReference>
<dbReference type="InterPro" id="IPR001510">
    <property type="entry name" value="Znf_PARP"/>
</dbReference>